<sequence length="689" mass="74794">MGDKRALPDHGLLIRPPEWADRVSAFARRVACVTPAALGGWAAAHTGEGAAWLPLLAGLLVSGHVASRMAVWRGLIRKQARLRRWGEIIVLAAGALLAFSPAGEWLASAWARTAWATAFDGVFLVAAVLLLQVGVGTFRAVARVPKALRAPLALCSMLATVLLRYAWTPFLLAYVAHPDPRLAVPAFALCLVETAETLHRVAVGAPQAQQSDVRMITAVNLGEWLHDGFLTRRRRPDYALISALLLDARLTVGSVSAEAALRRVELAELALDLVDAEVVPRTTRRLARHQEIQRTCCLWLRAEIYQYLGLEDEVLATWRECGRRFSALGLPRMAAQARHTAWSRLITRHGLGSVELDHELLSPDDSPYLLRNALMGLAVITQQRGDEEGARRLEARAMAIPRGGIGERLAWGKEQALTFNNHPFALLMGVRGHTNLDKQLRSWLSRRTPAPFPAWGNPIRDLALRADDLVTEGRPAEAAALFAEAALRARAAGQVTWEMNALTGLSQLARSVGDMEVARDSLLEAVRSAEDVRGRALSPDLRISAGGSISGLYDLGVWLFASATPSAPGDGGTVVTAWQFSELGRSRVFLELLGERLPPPAEGSAAEREAYDTYVRLRDLSDPVSPSAAQAVRKARDEWHAACAELAAQGGAAGEYAALRLGRPIEYDELRRLLGTVGEVVPADPRTAD</sequence>
<keyword evidence="1" id="KW-0472">Membrane</keyword>
<dbReference type="RefSeq" id="WP_219532728.1">
    <property type="nucleotide sequence ID" value="NZ_JAHKRM010000015.1"/>
</dbReference>
<evidence type="ECO:0000256" key="1">
    <source>
        <dbReference type="SAM" id="Phobius"/>
    </source>
</evidence>
<evidence type="ECO:0008006" key="4">
    <source>
        <dbReference type="Google" id="ProtNLM"/>
    </source>
</evidence>
<keyword evidence="1" id="KW-0812">Transmembrane</keyword>
<feature type="transmembrane region" description="Helical" evidence="1">
    <location>
        <begin position="88"/>
        <end position="107"/>
    </location>
</feature>
<comment type="caution">
    <text evidence="2">The sequence shown here is derived from an EMBL/GenBank/DDBJ whole genome shotgun (WGS) entry which is preliminary data.</text>
</comment>
<dbReference type="Proteomes" id="UP001597097">
    <property type="component" value="Unassembled WGS sequence"/>
</dbReference>
<reference evidence="3" key="1">
    <citation type="journal article" date="2019" name="Int. J. Syst. Evol. Microbiol.">
        <title>The Global Catalogue of Microorganisms (GCM) 10K type strain sequencing project: providing services to taxonomists for standard genome sequencing and annotation.</title>
        <authorList>
            <consortium name="The Broad Institute Genomics Platform"/>
            <consortium name="The Broad Institute Genome Sequencing Center for Infectious Disease"/>
            <person name="Wu L."/>
            <person name="Ma J."/>
        </authorList>
    </citation>
    <scope>NUCLEOTIDE SEQUENCE [LARGE SCALE GENOMIC DNA]</scope>
    <source>
        <strain evidence="3">CGMCC 1.15399</strain>
    </source>
</reference>
<evidence type="ECO:0000313" key="3">
    <source>
        <dbReference type="Proteomes" id="UP001597097"/>
    </source>
</evidence>
<gene>
    <name evidence="2" type="ORF">ACFSJ0_02220</name>
</gene>
<evidence type="ECO:0000313" key="2">
    <source>
        <dbReference type="EMBL" id="MFD1535829.1"/>
    </source>
</evidence>
<organism evidence="2 3">
    <name type="scientific">Nonomuraea guangzhouensis</name>
    <dbReference type="NCBI Taxonomy" id="1291555"/>
    <lineage>
        <taxon>Bacteria</taxon>
        <taxon>Bacillati</taxon>
        <taxon>Actinomycetota</taxon>
        <taxon>Actinomycetes</taxon>
        <taxon>Streptosporangiales</taxon>
        <taxon>Streptosporangiaceae</taxon>
        <taxon>Nonomuraea</taxon>
    </lineage>
</organism>
<feature type="transmembrane region" description="Helical" evidence="1">
    <location>
        <begin position="147"/>
        <end position="167"/>
    </location>
</feature>
<keyword evidence="3" id="KW-1185">Reference proteome</keyword>
<protein>
    <recommendedName>
        <fullName evidence="4">Transcriptional regulator</fullName>
    </recommendedName>
</protein>
<dbReference type="EMBL" id="JBHUCM010000004">
    <property type="protein sequence ID" value="MFD1535829.1"/>
    <property type="molecule type" value="Genomic_DNA"/>
</dbReference>
<feature type="transmembrane region" description="Helical" evidence="1">
    <location>
        <begin position="113"/>
        <end position="135"/>
    </location>
</feature>
<accession>A0ABW4G022</accession>
<feature type="transmembrane region" description="Helical" evidence="1">
    <location>
        <begin position="49"/>
        <end position="67"/>
    </location>
</feature>
<name>A0ABW4G022_9ACTN</name>
<proteinExistence type="predicted"/>
<keyword evidence="1" id="KW-1133">Transmembrane helix</keyword>